<dbReference type="PANTHER" id="PTHR22930">
    <property type="match status" value="1"/>
</dbReference>
<dbReference type="GO" id="GO:0004518">
    <property type="term" value="F:nuclease activity"/>
    <property type="evidence" value="ECO:0007669"/>
    <property type="project" value="UniProtKB-KW"/>
</dbReference>
<dbReference type="AlphaFoldDB" id="A0ABD0TFL8"/>
<feature type="domain" description="DDE Tnp4" evidence="9">
    <location>
        <begin position="198"/>
        <end position="353"/>
    </location>
</feature>
<keyword evidence="4" id="KW-0540">Nuclease</keyword>
<dbReference type="GO" id="GO:0046872">
    <property type="term" value="F:metal ion binding"/>
    <property type="evidence" value="ECO:0007669"/>
    <property type="project" value="UniProtKB-KW"/>
</dbReference>
<evidence type="ECO:0000256" key="7">
    <source>
        <dbReference type="ARBA" id="ARBA00023242"/>
    </source>
</evidence>
<gene>
    <name evidence="10" type="ORF">ABMA28_014111</name>
</gene>
<comment type="caution">
    <text evidence="10">The sequence shown here is derived from an EMBL/GenBank/DDBJ whole genome shotgun (WGS) entry which is preliminary data.</text>
</comment>
<reference evidence="10 11" key="1">
    <citation type="submission" date="2024-06" db="EMBL/GenBank/DDBJ databases">
        <title>A chromosome-level genome assembly of beet webworm, Loxostege sticticalis.</title>
        <authorList>
            <person name="Zhang Y."/>
        </authorList>
    </citation>
    <scope>NUCLEOTIDE SEQUENCE [LARGE SCALE GENOMIC DNA]</scope>
    <source>
        <strain evidence="10">AQ028</strain>
        <tissue evidence="10">Male pupae</tissue>
    </source>
</reference>
<keyword evidence="5" id="KW-0479">Metal-binding</keyword>
<dbReference type="Proteomes" id="UP001549921">
    <property type="component" value="Unassembled WGS sequence"/>
</dbReference>
<keyword evidence="7" id="KW-0539">Nucleus</keyword>
<evidence type="ECO:0000313" key="11">
    <source>
        <dbReference type="Proteomes" id="UP001549921"/>
    </source>
</evidence>
<accession>A0ABD0TFL8</accession>
<evidence type="ECO:0000256" key="5">
    <source>
        <dbReference type="ARBA" id="ARBA00022723"/>
    </source>
</evidence>
<feature type="compositionally biased region" description="Low complexity" evidence="8">
    <location>
        <begin position="15"/>
        <end position="30"/>
    </location>
</feature>
<dbReference type="InterPro" id="IPR027806">
    <property type="entry name" value="HARBI1_dom"/>
</dbReference>
<evidence type="ECO:0000259" key="9">
    <source>
        <dbReference type="Pfam" id="PF13359"/>
    </source>
</evidence>
<organism evidence="10 11">
    <name type="scientific">Loxostege sticticalis</name>
    <name type="common">Beet webworm moth</name>
    <dbReference type="NCBI Taxonomy" id="481309"/>
    <lineage>
        <taxon>Eukaryota</taxon>
        <taxon>Metazoa</taxon>
        <taxon>Ecdysozoa</taxon>
        <taxon>Arthropoda</taxon>
        <taxon>Hexapoda</taxon>
        <taxon>Insecta</taxon>
        <taxon>Pterygota</taxon>
        <taxon>Neoptera</taxon>
        <taxon>Endopterygota</taxon>
        <taxon>Lepidoptera</taxon>
        <taxon>Glossata</taxon>
        <taxon>Ditrysia</taxon>
        <taxon>Pyraloidea</taxon>
        <taxon>Crambidae</taxon>
        <taxon>Pyraustinae</taxon>
        <taxon>Loxostege</taxon>
    </lineage>
</organism>
<dbReference type="PANTHER" id="PTHR22930:SF85">
    <property type="entry name" value="GH03217P-RELATED"/>
    <property type="match status" value="1"/>
</dbReference>
<evidence type="ECO:0000256" key="6">
    <source>
        <dbReference type="ARBA" id="ARBA00022801"/>
    </source>
</evidence>
<dbReference type="GO" id="GO:0016787">
    <property type="term" value="F:hydrolase activity"/>
    <property type="evidence" value="ECO:0007669"/>
    <property type="project" value="UniProtKB-KW"/>
</dbReference>
<protein>
    <recommendedName>
        <fullName evidence="9">DDE Tnp4 domain-containing protein</fullName>
    </recommendedName>
</protein>
<evidence type="ECO:0000256" key="3">
    <source>
        <dbReference type="ARBA" id="ARBA00006958"/>
    </source>
</evidence>
<feature type="region of interest" description="Disordered" evidence="8">
    <location>
        <begin position="15"/>
        <end position="43"/>
    </location>
</feature>
<dbReference type="Pfam" id="PF13359">
    <property type="entry name" value="DDE_Tnp_4"/>
    <property type="match status" value="1"/>
</dbReference>
<dbReference type="GO" id="GO:0005634">
    <property type="term" value="C:nucleus"/>
    <property type="evidence" value="ECO:0007669"/>
    <property type="project" value="UniProtKB-SubCell"/>
</dbReference>
<evidence type="ECO:0000256" key="1">
    <source>
        <dbReference type="ARBA" id="ARBA00001968"/>
    </source>
</evidence>
<evidence type="ECO:0000256" key="8">
    <source>
        <dbReference type="SAM" id="MobiDB-lite"/>
    </source>
</evidence>
<evidence type="ECO:0000256" key="2">
    <source>
        <dbReference type="ARBA" id="ARBA00004123"/>
    </source>
</evidence>
<dbReference type="InterPro" id="IPR045249">
    <property type="entry name" value="HARBI1-like"/>
</dbReference>
<name>A0ABD0TFL8_LOXSC</name>
<comment type="subcellular location">
    <subcellularLocation>
        <location evidence="2">Nucleus</location>
    </subcellularLocation>
</comment>
<dbReference type="EMBL" id="JBEDNZ010000005">
    <property type="protein sequence ID" value="KAL0841875.1"/>
    <property type="molecule type" value="Genomic_DNA"/>
</dbReference>
<comment type="similarity">
    <text evidence="3">Belongs to the HARBI1 family.</text>
</comment>
<comment type="cofactor">
    <cofactor evidence="1">
        <name>a divalent metal cation</name>
        <dbReference type="ChEBI" id="CHEBI:60240"/>
    </cofactor>
</comment>
<sequence length="366" mass="42495">MQQEPQLLIMLSESMLSSSEESESSSWSDDSNVKHESEVEHEDLEDENDDRLFFPLMQYLIRRRRKRVDDYLHIIDSWSDAEFKSRLRISRKTALRLIDDLEKSGFIASHKFGLKPLEPKLCFYIFLTFIGSTEPLTPIAGRFDISISSTFRVLRRVIAWILTKLDDAIKWPQDYSEIKSICESFHEKTGISNILGVIDASHIKIEKPKNGREYCNKKGYYSIILQATVDSSMRFTNIFCGEPGSSNCTRVLKKSPLYNTAIQNRDGLFPHNTFLVGHSGYPSLPWLIPPFRESKRLTSQQREFNTLHTSTRKFSEKAFNLLKGRFKRVKVFNIYRNIAFITDTIVAACILYNYCLSENDHLEDQE</sequence>
<evidence type="ECO:0000256" key="4">
    <source>
        <dbReference type="ARBA" id="ARBA00022722"/>
    </source>
</evidence>
<evidence type="ECO:0000313" key="10">
    <source>
        <dbReference type="EMBL" id="KAL0841875.1"/>
    </source>
</evidence>
<proteinExistence type="inferred from homology"/>
<keyword evidence="6" id="KW-0378">Hydrolase</keyword>